<dbReference type="InterPro" id="IPR015424">
    <property type="entry name" value="PyrdxlP-dep_Trfase"/>
</dbReference>
<dbReference type="PANTHER" id="PTHR32328:SF0">
    <property type="entry name" value="L-SERYL-TRNA(SEC) SELENIUM TRANSFERASE"/>
    <property type="match status" value="1"/>
</dbReference>
<dbReference type="InterPro" id="IPR004534">
    <property type="entry name" value="SelA_trans"/>
</dbReference>
<protein>
    <recommendedName>
        <fullName evidence="8">L-seryl-tRNA(Sec) selenium transferase</fullName>
        <ecNumber evidence="8">2.9.1.1</ecNumber>
    </recommendedName>
    <alternativeName>
        <fullName evidence="8">Selenocysteine synthase</fullName>
        <shortName evidence="8">Sec synthase</shortName>
    </alternativeName>
    <alternativeName>
        <fullName evidence="8">Selenocysteinyl-tRNA(Sec) synthase</fullName>
    </alternativeName>
</protein>
<comment type="cofactor">
    <cofactor evidence="1 8 9">
        <name>pyridoxal 5'-phosphate</name>
        <dbReference type="ChEBI" id="CHEBI:597326"/>
    </cofactor>
</comment>
<evidence type="ECO:0000256" key="6">
    <source>
        <dbReference type="ARBA" id="ARBA00023266"/>
    </source>
</evidence>
<dbReference type="EMBL" id="CP001322">
    <property type="protein sequence ID" value="ACL06026.1"/>
    <property type="molecule type" value="Genomic_DNA"/>
</dbReference>
<evidence type="ECO:0000256" key="5">
    <source>
        <dbReference type="ARBA" id="ARBA00022917"/>
    </source>
</evidence>
<dbReference type="UniPathway" id="UPA00906">
    <property type="reaction ID" value="UER00896"/>
</dbReference>
<reference evidence="10 11" key="1">
    <citation type="journal article" date="2012" name="Environ. Microbiol.">
        <title>The genome sequence of Desulfatibacillum alkenivorans AK-01: a blueprint for anaerobic alkane oxidation.</title>
        <authorList>
            <person name="Callaghan A.V."/>
            <person name="Morris B.E."/>
            <person name="Pereira I.A."/>
            <person name="McInerney M.J."/>
            <person name="Austin R.N."/>
            <person name="Groves J.T."/>
            <person name="Kukor J.J."/>
            <person name="Suflita J.M."/>
            <person name="Young L.Y."/>
            <person name="Zylstra G.J."/>
            <person name="Wawrik B."/>
        </authorList>
    </citation>
    <scope>NUCLEOTIDE SEQUENCE [LARGE SCALE GENOMIC DNA]</scope>
    <source>
        <strain evidence="10 11">AK-01</strain>
    </source>
</reference>
<dbReference type="SUPFAM" id="SSF53383">
    <property type="entry name" value="PLP-dependent transferases"/>
    <property type="match status" value="1"/>
</dbReference>
<evidence type="ECO:0000256" key="4">
    <source>
        <dbReference type="ARBA" id="ARBA00022898"/>
    </source>
</evidence>
<evidence type="ECO:0000313" key="10">
    <source>
        <dbReference type="EMBL" id="ACL06026.1"/>
    </source>
</evidence>
<sequence length="466" mass="49927">MAINQLKSLPKVDRILDSLMAENGGPPRSVLLKAARTAIEDARRSLVAGEAPSWTGDNLEDSVLERARALVALDMRDNLRRVINGTGVVVHTNLGRSLLPSVVCDHIVNVAGRYSNLEFDLEAGKRGSRFSIVEDLLCELTGAEAAMAVNNNAGAVFLSLMALAKGHEVVVSRGELVEIGGSFRIPDVMASSGAVLKEVGTTNRTHMRDYENAIGEETAMLLKAHTSNFAVVGFTATVSLEEIVGLGKKHDLIVMEDLGSGSLVDLSQYGLAKEPTVMESVAAGADVVTFSGDKMLGGPQAGIIVGKAESVNKIKKHPVARALRIDKLTLAALETTLRLYRDPIKRMEAVPTLRMLTLDPEVIKRKARRLQARIKKLGLENLTAKVKAIDSKVGGGALPLQNLPSFGVAILIEGRTANSVEKAMRKLELPMVGRIEDDVFTLDMRTIADDEIPLAAHAAELVAGKS</sequence>
<evidence type="ECO:0000256" key="2">
    <source>
        <dbReference type="ARBA" id="ARBA00022490"/>
    </source>
</evidence>
<keyword evidence="4 8" id="KW-0663">Pyridoxal phosphate</keyword>
<dbReference type="eggNOG" id="COG1921">
    <property type="taxonomic scope" value="Bacteria"/>
</dbReference>
<keyword evidence="3 8" id="KW-0808">Transferase</keyword>
<dbReference type="Gene3D" id="3.40.640.10">
    <property type="entry name" value="Type I PLP-dependent aspartate aminotransferase-like (Major domain)"/>
    <property type="match status" value="1"/>
</dbReference>
<dbReference type="GO" id="GO:0005737">
    <property type="term" value="C:cytoplasm"/>
    <property type="evidence" value="ECO:0007669"/>
    <property type="project" value="UniProtKB-SubCell"/>
</dbReference>
<comment type="similarity">
    <text evidence="7 8">Belongs to the SelA family.</text>
</comment>
<comment type="subcellular location">
    <subcellularLocation>
        <location evidence="8">Cytoplasm</location>
    </subcellularLocation>
</comment>
<evidence type="ECO:0000256" key="8">
    <source>
        <dbReference type="HAMAP-Rule" id="MF_00423"/>
    </source>
</evidence>
<dbReference type="Pfam" id="PF03841">
    <property type="entry name" value="SelA"/>
    <property type="match status" value="1"/>
</dbReference>
<dbReference type="HAMAP" id="MF_00423">
    <property type="entry name" value="SelA"/>
    <property type="match status" value="1"/>
</dbReference>
<dbReference type="KEGG" id="dal:Dalk_4347"/>
<dbReference type="HOGENOM" id="CLU_038142_1_0_7"/>
<keyword evidence="11" id="KW-1185">Reference proteome</keyword>
<evidence type="ECO:0000256" key="9">
    <source>
        <dbReference type="PIRSR" id="PIRSR618319-50"/>
    </source>
</evidence>
<dbReference type="NCBIfam" id="TIGR00474">
    <property type="entry name" value="selA"/>
    <property type="match status" value="1"/>
</dbReference>
<evidence type="ECO:0000256" key="3">
    <source>
        <dbReference type="ARBA" id="ARBA00022679"/>
    </source>
</evidence>
<evidence type="ECO:0000256" key="1">
    <source>
        <dbReference type="ARBA" id="ARBA00001933"/>
    </source>
</evidence>
<dbReference type="GO" id="GO:0001717">
    <property type="term" value="P:conversion of seryl-tRNAsec to selenocys-tRNAsec"/>
    <property type="evidence" value="ECO:0007669"/>
    <property type="project" value="UniProtKB-UniRule"/>
</dbReference>
<dbReference type="Gene3D" id="3.90.1150.180">
    <property type="match status" value="1"/>
</dbReference>
<dbReference type="GO" id="GO:0001514">
    <property type="term" value="P:selenocysteine incorporation"/>
    <property type="evidence" value="ECO:0007669"/>
    <property type="project" value="UniProtKB-UniRule"/>
</dbReference>
<evidence type="ECO:0000256" key="7">
    <source>
        <dbReference type="ARBA" id="ARBA00044507"/>
    </source>
</evidence>
<comment type="catalytic activity">
    <reaction evidence="8">
        <text>L-seryl-tRNA(Sec) + selenophosphate + H(+) = L-selenocysteinyl-tRNA(Sec) + phosphate</text>
        <dbReference type="Rhea" id="RHEA:22728"/>
        <dbReference type="Rhea" id="RHEA-COMP:9742"/>
        <dbReference type="Rhea" id="RHEA-COMP:9743"/>
        <dbReference type="ChEBI" id="CHEBI:15378"/>
        <dbReference type="ChEBI" id="CHEBI:16144"/>
        <dbReference type="ChEBI" id="CHEBI:43474"/>
        <dbReference type="ChEBI" id="CHEBI:78533"/>
        <dbReference type="ChEBI" id="CHEBI:78573"/>
        <dbReference type="EC" id="2.9.1.1"/>
    </reaction>
</comment>
<proteinExistence type="inferred from homology"/>
<keyword evidence="6 8" id="KW-0711">Selenium</keyword>
<name>B8FN57_DESAL</name>
<comment type="function">
    <text evidence="8">Converts seryl-tRNA(Sec) to selenocysteinyl-tRNA(Sec) required for selenoprotein biosynthesis.</text>
</comment>
<dbReference type="RefSeq" id="WP_015949072.1">
    <property type="nucleotide sequence ID" value="NC_011768.1"/>
</dbReference>
<keyword evidence="5 8" id="KW-0648">Protein biosynthesis</keyword>
<organism evidence="10 11">
    <name type="scientific">Desulfatibacillum aliphaticivorans</name>
    <dbReference type="NCBI Taxonomy" id="218208"/>
    <lineage>
        <taxon>Bacteria</taxon>
        <taxon>Pseudomonadati</taxon>
        <taxon>Thermodesulfobacteriota</taxon>
        <taxon>Desulfobacteria</taxon>
        <taxon>Desulfobacterales</taxon>
        <taxon>Desulfatibacillaceae</taxon>
        <taxon>Desulfatibacillum</taxon>
    </lineage>
</organism>
<gene>
    <name evidence="8" type="primary">selA</name>
    <name evidence="10" type="ordered locus">Dalk_4347</name>
</gene>
<keyword evidence="2 8" id="KW-0963">Cytoplasm</keyword>
<dbReference type="InterPro" id="IPR018319">
    <property type="entry name" value="SelA-like"/>
</dbReference>
<dbReference type="PANTHER" id="PTHR32328">
    <property type="entry name" value="L-SERYL-TRNA(SEC) SELENIUM TRANSFERASE"/>
    <property type="match status" value="1"/>
</dbReference>
<evidence type="ECO:0000313" key="11">
    <source>
        <dbReference type="Proteomes" id="UP000000739"/>
    </source>
</evidence>
<dbReference type="AlphaFoldDB" id="B8FN57"/>
<dbReference type="Proteomes" id="UP000000739">
    <property type="component" value="Chromosome"/>
</dbReference>
<comment type="pathway">
    <text evidence="8">Aminoacyl-tRNA biosynthesis; selenocysteinyl-tRNA(Sec) biosynthesis; selenocysteinyl-tRNA(Sec) from L-seryl-tRNA(Sec) (bacterial route): step 1/1.</text>
</comment>
<feature type="modified residue" description="N6-(pyridoxal phosphate)lysine" evidence="8 9">
    <location>
        <position position="294"/>
    </location>
</feature>
<dbReference type="GO" id="GO:0004125">
    <property type="term" value="F:L-seryl-tRNA(Sec) selenium transferase activity"/>
    <property type="evidence" value="ECO:0007669"/>
    <property type="project" value="UniProtKB-UniRule"/>
</dbReference>
<accession>B8FN57</accession>
<dbReference type="EC" id="2.9.1.1" evidence="8"/>
<dbReference type="InterPro" id="IPR015421">
    <property type="entry name" value="PyrdxlP-dep_Trfase_major"/>
</dbReference>